<keyword evidence="9" id="KW-1185">Reference proteome</keyword>
<evidence type="ECO:0000256" key="3">
    <source>
        <dbReference type="ARBA" id="ARBA00022692"/>
    </source>
</evidence>
<keyword evidence="3" id="KW-0812">Transmembrane</keyword>
<dbReference type="GO" id="GO:0016020">
    <property type="term" value="C:membrane"/>
    <property type="evidence" value="ECO:0007669"/>
    <property type="project" value="UniProtKB-SubCell"/>
</dbReference>
<keyword evidence="2" id="KW-0808">Transferase</keyword>
<keyword evidence="2" id="KW-0418">Kinase</keyword>
<gene>
    <name evidence="8" type="ORF">HU200_036965</name>
</gene>
<sequence length="124" mass="13936">MVGSTRNTNDSKWESSDDLYFPLWIYENLDQYCLEVSEMAKGAGELVRKMIIVGLWCVQVMPSERPSMSQVVEMLESDLKDLQLPSQTMTCTSIGGHLCLITCINFETVLSIIASVNHVILVFV</sequence>
<evidence type="ECO:0000313" key="9">
    <source>
        <dbReference type="Proteomes" id="UP000636709"/>
    </source>
</evidence>
<organism evidence="8 9">
    <name type="scientific">Digitaria exilis</name>
    <dbReference type="NCBI Taxonomy" id="1010633"/>
    <lineage>
        <taxon>Eukaryota</taxon>
        <taxon>Viridiplantae</taxon>
        <taxon>Streptophyta</taxon>
        <taxon>Embryophyta</taxon>
        <taxon>Tracheophyta</taxon>
        <taxon>Spermatophyta</taxon>
        <taxon>Magnoliopsida</taxon>
        <taxon>Liliopsida</taxon>
        <taxon>Poales</taxon>
        <taxon>Poaceae</taxon>
        <taxon>PACMAD clade</taxon>
        <taxon>Panicoideae</taxon>
        <taxon>Panicodae</taxon>
        <taxon>Paniceae</taxon>
        <taxon>Anthephorinae</taxon>
        <taxon>Digitaria</taxon>
    </lineage>
</organism>
<dbReference type="Proteomes" id="UP000636709">
    <property type="component" value="Unassembled WGS sequence"/>
</dbReference>
<evidence type="ECO:0000256" key="2">
    <source>
        <dbReference type="ARBA" id="ARBA00022527"/>
    </source>
</evidence>
<evidence type="ECO:0000313" key="8">
    <source>
        <dbReference type="EMBL" id="KAF8696077.1"/>
    </source>
</evidence>
<comment type="caution">
    <text evidence="8">The sequence shown here is derived from an EMBL/GenBank/DDBJ whole genome shotgun (WGS) entry which is preliminary data.</text>
</comment>
<dbReference type="Gene3D" id="1.10.510.10">
    <property type="entry name" value="Transferase(Phosphotransferase) domain 1"/>
    <property type="match status" value="1"/>
</dbReference>
<protein>
    <submittedName>
        <fullName evidence="8">Uncharacterized protein</fullName>
    </submittedName>
</protein>
<evidence type="ECO:0000256" key="7">
    <source>
        <dbReference type="ARBA" id="ARBA00023180"/>
    </source>
</evidence>
<evidence type="ECO:0000256" key="5">
    <source>
        <dbReference type="ARBA" id="ARBA00022989"/>
    </source>
</evidence>
<keyword evidence="2" id="KW-0723">Serine/threonine-protein kinase</keyword>
<dbReference type="OrthoDB" id="673708at2759"/>
<keyword evidence="6" id="KW-0472">Membrane</keyword>
<name>A0A835BFA1_9POAL</name>
<evidence type="ECO:0000256" key="4">
    <source>
        <dbReference type="ARBA" id="ARBA00022729"/>
    </source>
</evidence>
<evidence type="ECO:0000256" key="6">
    <source>
        <dbReference type="ARBA" id="ARBA00023136"/>
    </source>
</evidence>
<dbReference type="EMBL" id="JACEFO010001882">
    <property type="protein sequence ID" value="KAF8696077.1"/>
    <property type="molecule type" value="Genomic_DNA"/>
</dbReference>
<dbReference type="GO" id="GO:0004674">
    <property type="term" value="F:protein serine/threonine kinase activity"/>
    <property type="evidence" value="ECO:0007669"/>
    <property type="project" value="UniProtKB-KW"/>
</dbReference>
<dbReference type="InterPro" id="IPR045874">
    <property type="entry name" value="LRK10/LRL21-25-like"/>
</dbReference>
<comment type="subcellular location">
    <subcellularLocation>
        <location evidence="1">Membrane</location>
        <topology evidence="1">Single-pass type I membrane protein</topology>
    </subcellularLocation>
</comment>
<reference evidence="8" key="1">
    <citation type="submission" date="2020-07" db="EMBL/GenBank/DDBJ databases">
        <title>Genome sequence and genetic diversity analysis of an under-domesticated orphan crop, white fonio (Digitaria exilis).</title>
        <authorList>
            <person name="Bennetzen J.L."/>
            <person name="Chen S."/>
            <person name="Ma X."/>
            <person name="Wang X."/>
            <person name="Yssel A.E.J."/>
            <person name="Chaluvadi S.R."/>
            <person name="Johnson M."/>
            <person name="Gangashetty P."/>
            <person name="Hamidou F."/>
            <person name="Sanogo M.D."/>
            <person name="Zwaenepoel A."/>
            <person name="Wallace J."/>
            <person name="Van De Peer Y."/>
            <person name="Van Deynze A."/>
        </authorList>
    </citation>
    <scope>NUCLEOTIDE SEQUENCE</scope>
    <source>
        <tissue evidence="8">Leaves</tissue>
    </source>
</reference>
<keyword evidence="5" id="KW-1133">Transmembrane helix</keyword>
<keyword evidence="4" id="KW-0732">Signal</keyword>
<dbReference type="AlphaFoldDB" id="A0A835BFA1"/>
<evidence type="ECO:0000256" key="1">
    <source>
        <dbReference type="ARBA" id="ARBA00004479"/>
    </source>
</evidence>
<accession>A0A835BFA1</accession>
<keyword evidence="7" id="KW-0325">Glycoprotein</keyword>
<proteinExistence type="predicted"/>
<dbReference type="PANTHER" id="PTHR27009">
    <property type="entry name" value="RUST RESISTANCE KINASE LR10-RELATED"/>
    <property type="match status" value="1"/>
</dbReference>